<keyword evidence="3" id="KW-1185">Reference proteome</keyword>
<evidence type="ECO:0000313" key="3">
    <source>
        <dbReference type="Proteomes" id="UP000199651"/>
    </source>
</evidence>
<organism evidence="2 3">
    <name type="scientific">Actinokineospora alba</name>
    <dbReference type="NCBI Taxonomy" id="504798"/>
    <lineage>
        <taxon>Bacteria</taxon>
        <taxon>Bacillati</taxon>
        <taxon>Actinomycetota</taxon>
        <taxon>Actinomycetes</taxon>
        <taxon>Pseudonocardiales</taxon>
        <taxon>Pseudonocardiaceae</taxon>
        <taxon>Actinokineospora</taxon>
    </lineage>
</organism>
<dbReference type="Proteomes" id="UP000199651">
    <property type="component" value="Unassembled WGS sequence"/>
</dbReference>
<dbReference type="Gene3D" id="3.40.50.720">
    <property type="entry name" value="NAD(P)-binding Rossmann-like Domain"/>
    <property type="match status" value="1"/>
</dbReference>
<dbReference type="OrthoDB" id="3207931at2"/>
<dbReference type="RefSeq" id="WP_091379858.1">
    <property type="nucleotide sequence ID" value="NZ_FNDV01000014.1"/>
</dbReference>
<dbReference type="PANTHER" id="PTHR43162:SF1">
    <property type="entry name" value="PRESTALK A DIFFERENTIATION PROTEIN A"/>
    <property type="match status" value="1"/>
</dbReference>
<reference evidence="3" key="1">
    <citation type="submission" date="2016-10" db="EMBL/GenBank/DDBJ databases">
        <authorList>
            <person name="Varghese N."/>
            <person name="Submissions S."/>
        </authorList>
    </citation>
    <scope>NUCLEOTIDE SEQUENCE [LARGE SCALE GENOMIC DNA]</scope>
    <source>
        <strain evidence="3">IBRC-M 10655</strain>
    </source>
</reference>
<feature type="domain" description="NmrA-like" evidence="1">
    <location>
        <begin position="2"/>
        <end position="227"/>
    </location>
</feature>
<dbReference type="PANTHER" id="PTHR43162">
    <property type="match status" value="1"/>
</dbReference>
<accession>A0A1H0SUS6</accession>
<dbReference type="AlphaFoldDB" id="A0A1H0SUS6"/>
<name>A0A1H0SUS6_9PSEU</name>
<gene>
    <name evidence="2" type="ORF">SAMN05192558_109107</name>
</gene>
<dbReference type="EMBL" id="FNJB01000009">
    <property type="protein sequence ID" value="SDP45444.1"/>
    <property type="molecule type" value="Genomic_DNA"/>
</dbReference>
<dbReference type="Pfam" id="PF05368">
    <property type="entry name" value="NmrA"/>
    <property type="match status" value="1"/>
</dbReference>
<protein>
    <submittedName>
        <fullName evidence="2">Uncharacterized conserved protein YbjT, contains NAD(P)-binding and DUF2867 domains</fullName>
    </submittedName>
</protein>
<dbReference type="InterPro" id="IPR051604">
    <property type="entry name" value="Ergot_Alk_Oxidoreductase"/>
</dbReference>
<proteinExistence type="predicted"/>
<dbReference type="InterPro" id="IPR036291">
    <property type="entry name" value="NAD(P)-bd_dom_sf"/>
</dbReference>
<dbReference type="STRING" id="504798.SAMN05421871_11439"/>
<sequence length="285" mass="30235">MTVLVTGATGSVGSAVVRELRERGVRVRAFVRDRDRAKVVLGDVECVAGDYRDPGSIHEAIKGVDRVFLCSRNDPRQVEHETNVIDAAASAGVGRLVKVGANGARVGSPLAFWDAHGRIERHLELVGVAAVVLHPSSYTSNLLASAETVKHLGKLFAPAGEAKVTLIDPRDVAAAAAVVLTEDGHDGRTYVLTGPEAVTYEQAAAAVSAAIGKPVDYVDVPDAMARDGMLQAGVPPWLADQLVILWQQLRQGAASETTDVVRVLTGREPRSVADFARDHVRAFLA</sequence>
<evidence type="ECO:0000313" key="2">
    <source>
        <dbReference type="EMBL" id="SDP45444.1"/>
    </source>
</evidence>
<evidence type="ECO:0000259" key="1">
    <source>
        <dbReference type="Pfam" id="PF05368"/>
    </source>
</evidence>
<dbReference type="SUPFAM" id="SSF51735">
    <property type="entry name" value="NAD(P)-binding Rossmann-fold domains"/>
    <property type="match status" value="1"/>
</dbReference>
<dbReference type="InterPro" id="IPR008030">
    <property type="entry name" value="NmrA-like"/>
</dbReference>
<dbReference type="Gene3D" id="3.90.25.10">
    <property type="entry name" value="UDP-galactose 4-epimerase, domain 1"/>
    <property type="match status" value="1"/>
</dbReference>